<organism evidence="5 6">
    <name type="scientific">Aspergillus awamori</name>
    <name type="common">Black koji mold</name>
    <dbReference type="NCBI Taxonomy" id="105351"/>
    <lineage>
        <taxon>Eukaryota</taxon>
        <taxon>Fungi</taxon>
        <taxon>Dikarya</taxon>
        <taxon>Ascomycota</taxon>
        <taxon>Pezizomycotina</taxon>
        <taxon>Eurotiomycetes</taxon>
        <taxon>Eurotiomycetidae</taxon>
        <taxon>Eurotiales</taxon>
        <taxon>Aspergillaceae</taxon>
        <taxon>Aspergillus</taxon>
    </lineage>
</organism>
<feature type="region of interest" description="Disordered" evidence="1">
    <location>
        <begin position="564"/>
        <end position="587"/>
    </location>
</feature>
<feature type="compositionally biased region" description="Polar residues" evidence="1">
    <location>
        <begin position="259"/>
        <end position="272"/>
    </location>
</feature>
<feature type="region of interest" description="Disordered" evidence="1">
    <location>
        <begin position="1757"/>
        <end position="1794"/>
    </location>
</feature>
<accession>A0A401KK36</accession>
<feature type="compositionally biased region" description="Low complexity" evidence="1">
    <location>
        <begin position="11"/>
        <end position="32"/>
    </location>
</feature>
<feature type="compositionally biased region" description="Polar residues" evidence="1">
    <location>
        <begin position="2030"/>
        <end position="2039"/>
    </location>
</feature>
<dbReference type="PANTHER" id="PTHR42064">
    <property type="entry name" value="YALI0F28677P"/>
    <property type="match status" value="1"/>
</dbReference>
<feature type="domain" description="Chromatin assembly factor 1 subunit A dimerization" evidence="3">
    <location>
        <begin position="400"/>
        <end position="474"/>
    </location>
</feature>
<feature type="region of interest" description="Disordered" evidence="1">
    <location>
        <begin position="1947"/>
        <end position="1988"/>
    </location>
</feature>
<reference evidence="5 6" key="1">
    <citation type="submission" date="2016-09" db="EMBL/GenBank/DDBJ databases">
        <title>Aspergillus awamori IFM 58123T.</title>
        <authorList>
            <person name="Kusuya Y."/>
            <person name="Shimizu M."/>
            <person name="Takahashi H."/>
            <person name="Yaguchi T."/>
        </authorList>
    </citation>
    <scope>NUCLEOTIDE SEQUENCE [LARGE SCALE GENOMIC DNA]</scope>
    <source>
        <strain evidence="5 6">IFM 58123</strain>
    </source>
</reference>
<comment type="caution">
    <text evidence="5">The sequence shown here is derived from an EMBL/GenBank/DDBJ whole genome shotgun (WGS) entry which is preliminary data.</text>
</comment>
<dbReference type="Pfam" id="PF12253">
    <property type="entry name" value="CAF1A_dimeriz"/>
    <property type="match status" value="1"/>
</dbReference>
<feature type="region of interest" description="Disordered" evidence="1">
    <location>
        <begin position="689"/>
        <end position="712"/>
    </location>
</feature>
<dbReference type="EMBL" id="BDHI01000002">
    <property type="protein sequence ID" value="GCB19591.1"/>
    <property type="molecule type" value="Genomic_DNA"/>
</dbReference>
<feature type="region of interest" description="Disordered" evidence="1">
    <location>
        <begin position="2030"/>
        <end position="2088"/>
    </location>
</feature>
<feature type="compositionally biased region" description="Polar residues" evidence="1">
    <location>
        <begin position="1769"/>
        <end position="1783"/>
    </location>
</feature>
<feature type="compositionally biased region" description="Acidic residues" evidence="1">
    <location>
        <begin position="442"/>
        <end position="485"/>
    </location>
</feature>
<dbReference type="Proteomes" id="UP000286921">
    <property type="component" value="Unassembled WGS sequence"/>
</dbReference>
<feature type="compositionally biased region" description="Basic and acidic residues" evidence="1">
    <location>
        <begin position="77"/>
        <end position="94"/>
    </location>
</feature>
<dbReference type="Pfam" id="PF21796">
    <property type="entry name" value="Cac1_C"/>
    <property type="match status" value="1"/>
</dbReference>
<feature type="compositionally biased region" description="Polar residues" evidence="1">
    <location>
        <begin position="1975"/>
        <end position="1988"/>
    </location>
</feature>
<evidence type="ECO:0000259" key="3">
    <source>
        <dbReference type="Pfam" id="PF12253"/>
    </source>
</evidence>
<feature type="region of interest" description="Disordered" evidence="1">
    <location>
        <begin position="1808"/>
        <end position="1831"/>
    </location>
</feature>
<evidence type="ECO:0000313" key="5">
    <source>
        <dbReference type="EMBL" id="GCB19591.1"/>
    </source>
</evidence>
<feature type="region of interest" description="Disordered" evidence="1">
    <location>
        <begin position="1"/>
        <end position="292"/>
    </location>
</feature>
<dbReference type="PANTHER" id="PTHR42064:SF1">
    <property type="entry name" value="YALI0F28677P"/>
    <property type="match status" value="1"/>
</dbReference>
<feature type="compositionally biased region" description="Basic and acidic residues" evidence="1">
    <location>
        <begin position="1951"/>
        <end position="1965"/>
    </location>
</feature>
<dbReference type="InterPro" id="IPR048800">
    <property type="entry name" value="Cac1-like_C"/>
</dbReference>
<dbReference type="InterPro" id="IPR021644">
    <property type="entry name" value="CAF-1_p150_acidic"/>
</dbReference>
<gene>
    <name evidence="5" type="ORF">AAWM_02476</name>
</gene>
<feature type="compositionally biased region" description="Polar residues" evidence="1">
    <location>
        <begin position="33"/>
        <end position="45"/>
    </location>
</feature>
<feature type="region of interest" description="Disordered" evidence="1">
    <location>
        <begin position="1847"/>
        <end position="1877"/>
    </location>
</feature>
<evidence type="ECO:0000259" key="4">
    <source>
        <dbReference type="Pfam" id="PF21796"/>
    </source>
</evidence>
<feature type="region of interest" description="Disordered" evidence="1">
    <location>
        <begin position="436"/>
        <end position="495"/>
    </location>
</feature>
<feature type="compositionally biased region" description="Basic and acidic residues" evidence="1">
    <location>
        <begin position="135"/>
        <end position="245"/>
    </location>
</feature>
<feature type="compositionally biased region" description="Polar residues" evidence="1">
    <location>
        <begin position="1"/>
        <end position="10"/>
    </location>
</feature>
<evidence type="ECO:0000313" key="6">
    <source>
        <dbReference type="Proteomes" id="UP000286921"/>
    </source>
</evidence>
<protein>
    <submittedName>
        <fullName evidence="5">Chromatin assembly factor 1 subunit rlf2</fullName>
    </submittedName>
</protein>
<dbReference type="Pfam" id="PF11600">
    <property type="entry name" value="CAF1A_acidic"/>
    <property type="match status" value="1"/>
</dbReference>
<evidence type="ECO:0000259" key="2">
    <source>
        <dbReference type="Pfam" id="PF11600"/>
    </source>
</evidence>
<sequence length="2294" mass="255670">MSTDTATATNPAPVSSPHSSGSSLSSLSSPPSDTNTYPASMSMSVSPARKRSIGDVDGHIAAAKGGDDTNANTTTEMKIDGDTRADTDDNKENQDTQVKLCDLGDEKKTSVGGDSAATTTTAPAAKKRKLSPASKEAKQQEKEARERQKLEEKAKKEEEKAKREEEKAKKEEEKRKREAEKEEEKRVKEEEKRAKEEEKKKREAEKEEERKKKEEKRKVKEEEKAAKEEEKRKKEEEKLKKERAQTKLNSFFAKPKTPAQPSSSNTTISPSKPTGAGASNDLSHDSGSTVSDYQREFPDFFLQSHTTLAPPHRFQRDNEALQHTREKVDAYLKSAKDGKHEPLIFRPSELFQLMPYQRRRGRLPASVKQILLQMQNLADQSETSEAAQRARDLLRQVRMKSLKFSEDVRPPYQGTYSKSLPESSVRRLMRNPFRRGLPETNYDYDSEAEWEEPEEGEDLDSEEEEEGSEDGEDDMDGFLDDEDDHPIDGKRRHIVGDLEPVSTGIRWQEHGVDPELQAYKMETISDSVTFPIDPFSTAYWQKPKAAAEPAQAAGLGRSTLHAFMGGHTSSPSSHKPTGTGPGADGGTLAVLTAGRTKRTLPPEQLEEFKQVVNGSDLTKMGLIEILKKRFPKVSKDSLKDTLNSVATRVGQKEADKKWSHYYRLHPLAAPSPILELSIVSAIHHHLDSPHEDRFSPTATPLGGPCASEGASRAGGILQPQLSSSRPTSVQETAHGNTMFDAQSDALSSTLAYVTCLIPSSVQATTPCEAAPQSSTPVATSSMSPMLLSPDAMAGRTIGESGDLDRPISRVASPVCSQDGHSQENNHGALPTELPKVSFEELAVSYRQNQHNQSRRKSLERRLHALKVSMGISARFVRVSSIVQRGLVDRLKHDDKPTFVALYHTLVDLQESCDSAFRRNFHRQDPLEEWSPIRESSVDRSPDFFLQLSPQSRSDLLEILHLARTDPQFILERIRALTPSQLTALVSSAGASGDPSEMSFPPPASRSRTHASFSKRSSASSLKDRALTFERTDALSTLLFNVYASPLDSDAPEAQLRLDVWSSVFAKLVADGGIKYDPLLGHILGAWATNSEWKAKPKFELYLMDILQTGAFLLEHVETPPGMSFGTEPPDPLKTDVAEEFFASAVDALFQLLDDPDGGLPHAVMQLSSAVLQKLERQDGRERFLEFLFVQWFFAKFLYSALTYPEAHGLLLDFHIRKDAREKLLGQVGLRAYSQVFAVLHSMNHYSMARPTVRRHVESMLCRFDHVDPRRNVSGTQPSSRATALNRRESPAAFLMLSAADTLALLNALFPRTSASTCNSPLSSSGMPSSPAGSLAARSDRSIASIIEPGFFRPPSDNMSIHALQDQRLFASDMPFLSLPENCMSRNADRIRFELSDLSEPDGRTTLEPPAAEEWTIFSMTRNGRCLTWGLFPDDGPSSFPENASVDDVQSTTGMEDNSEALQTAIVKLIQDNPADDAAEYGFIDLHGASQDAHVSLKQKFDRAMEHCHHDSDFIGAHYWWNAGRQLVRSVANSPSRRLDDSWILEPMHASCVRSLATSRAVIERCETDLVALNRHVQRVQKSVKEMMATVAKLRDKMWYMTDVKHSMRYEDAKHVALALKTMIYSARLYRQAPSDGRSRSSMRPFGNSLLQKPELQVMNIMKAPSSQGGPNKLSDEQVDLIRKWLSHNNIDNFCKGEERIHRFCYEVKTSINRLVGETMAETPVLWSSELYHKERVMYEGSSNRSFLSLSSSMRPFNMSSEDTPHASPVQGNTTRPSDTSRFTQDLPPLNSKSSFQSLMSDKWKIPREPSITDASSIGGSPGRAASTTTGDSYSTFWSTPHQPAHYAPSASSLYSRPPSMFSDNGIQPSRRNDRKTHSKGAFLDGLKQTLTSLLLSDLGSPVWSCGSETDAWFGNALEQKRIRTQMKKRARIQQFYTECDERIVHHTLHRTPSDRRRSRSLESADRSTLGDAETPSASATDNSMQPDETQRFSYGSVFRRLIEVFSRHGNPFVKLKALRDLRALVVASLNSDSDGTSPFSAIEQPSYPRGRTPGFQNKRSARHSFSESDAKRTHAQDSSHTPTTPAAESVIFDSRPSDYCAPTDNQIVDALRSLLLEVKPKTLFRDLQFISAFVPSETLNKTDSGTAFLQFGLAALSLKDEICNSMVEIADNIVSQEFSRRHPPGYDHTPRPGHALEDAAGMWIITAKEGNPVAQRELAILYLTHPELLPRVTLPLTLLRDTFKAEMMYRRDKDSKSDPQSMCLALHWMQLSASGGDELARNRLREREEFESLA</sequence>
<evidence type="ECO:0000256" key="1">
    <source>
        <dbReference type="SAM" id="MobiDB-lite"/>
    </source>
</evidence>
<keyword evidence="6" id="KW-1185">Reference proteome</keyword>
<feature type="region of interest" description="Disordered" evidence="1">
    <location>
        <begin position="987"/>
        <end position="1016"/>
    </location>
</feature>
<feature type="domain" description="Chromatin assembly factor 1 subunit Cac1-like C-terminal" evidence="4">
    <location>
        <begin position="605"/>
        <end position="658"/>
    </location>
</feature>
<proteinExistence type="predicted"/>
<name>A0A401KK36_ASPAW</name>
<feature type="domain" description="Chromatin assembly factor 1 p150 subunit acidic region" evidence="2">
    <location>
        <begin position="168"/>
        <end position="265"/>
    </location>
</feature>
<dbReference type="STRING" id="105351.A0A401KK36"/>
<feature type="compositionally biased region" description="Basic and acidic residues" evidence="1">
    <location>
        <begin position="2064"/>
        <end position="2077"/>
    </location>
</feature>
<dbReference type="InterPro" id="IPR022043">
    <property type="entry name" value="CAF1A_DD"/>
</dbReference>